<evidence type="ECO:0000313" key="3">
    <source>
        <dbReference type="EMBL" id="CAA9586993.1"/>
    </source>
</evidence>
<reference evidence="3" key="1">
    <citation type="submission" date="2020-02" db="EMBL/GenBank/DDBJ databases">
        <authorList>
            <person name="Meier V. D."/>
        </authorList>
    </citation>
    <scope>NUCLEOTIDE SEQUENCE</scope>
    <source>
        <strain evidence="3">AVDCRST_MAG19</strain>
    </source>
</reference>
<dbReference type="NCBIfam" id="TIGR02271">
    <property type="entry name" value="YsnF/AvaK domain"/>
    <property type="match status" value="1"/>
</dbReference>
<dbReference type="AlphaFoldDB" id="A0A6J4VRR7"/>
<dbReference type="PANTHER" id="PTHR38463:SF1">
    <property type="entry name" value="STRESS RESPONSE PROTEIN YSNF"/>
    <property type="match status" value="1"/>
</dbReference>
<dbReference type="InterPro" id="IPR052967">
    <property type="entry name" value="Stress_Response_Assoc"/>
</dbReference>
<accession>A0A6J4VRR7</accession>
<dbReference type="Pfam" id="PF09557">
    <property type="entry name" value="DUF2382"/>
    <property type="match status" value="1"/>
</dbReference>
<evidence type="ECO:0000259" key="2">
    <source>
        <dbReference type="Pfam" id="PF09557"/>
    </source>
</evidence>
<sequence length="148" mass="16245">MSSSNPNANRSQQTGIDRVDANDTISVPIHEEQLTATKQAREIGEVEITKDVVAEEQVLSVPVTEERVHVQRRAVDQPVDASSGAFQGGTISVPIVGEDVELQKTTRVAEEIEIGKEAVQRTEQVTGTVRREEVRVTEEVTDTDLPTR</sequence>
<evidence type="ECO:0000256" key="1">
    <source>
        <dbReference type="SAM" id="MobiDB-lite"/>
    </source>
</evidence>
<organism evidence="3">
    <name type="scientific">uncultured Thermomicrobiales bacterium</name>
    <dbReference type="NCBI Taxonomy" id="1645740"/>
    <lineage>
        <taxon>Bacteria</taxon>
        <taxon>Pseudomonadati</taxon>
        <taxon>Thermomicrobiota</taxon>
        <taxon>Thermomicrobia</taxon>
        <taxon>Thermomicrobiales</taxon>
        <taxon>environmental samples</taxon>
    </lineage>
</organism>
<feature type="region of interest" description="Disordered" evidence="1">
    <location>
        <begin position="1"/>
        <end position="30"/>
    </location>
</feature>
<dbReference type="PANTHER" id="PTHR38463">
    <property type="entry name" value="STRESS RESPONSE PROTEIN YSNF"/>
    <property type="match status" value="1"/>
</dbReference>
<dbReference type="InterPro" id="IPR019060">
    <property type="entry name" value="DUF2382"/>
</dbReference>
<gene>
    <name evidence="3" type="ORF">AVDCRST_MAG19-5003</name>
</gene>
<protein>
    <recommendedName>
        <fullName evidence="2">DUF2382 domain-containing protein</fullName>
    </recommendedName>
</protein>
<name>A0A6J4VRR7_9BACT</name>
<dbReference type="EMBL" id="CADCWL010000264">
    <property type="protein sequence ID" value="CAA9586993.1"/>
    <property type="molecule type" value="Genomic_DNA"/>
</dbReference>
<proteinExistence type="predicted"/>
<feature type="domain" description="DUF2382" evidence="2">
    <location>
        <begin position="28"/>
        <end position="136"/>
    </location>
</feature>
<feature type="compositionally biased region" description="Polar residues" evidence="1">
    <location>
        <begin position="1"/>
        <end position="15"/>
    </location>
</feature>